<evidence type="ECO:0000256" key="2">
    <source>
        <dbReference type="SAM" id="Phobius"/>
    </source>
</evidence>
<proteinExistence type="predicted"/>
<feature type="region of interest" description="Disordered" evidence="1">
    <location>
        <begin position="758"/>
        <end position="799"/>
    </location>
</feature>
<feature type="region of interest" description="Disordered" evidence="1">
    <location>
        <begin position="583"/>
        <end position="660"/>
    </location>
</feature>
<dbReference type="InterPro" id="IPR051218">
    <property type="entry name" value="Sec_MonoDiacylglyc_Lipase"/>
</dbReference>
<dbReference type="AlphaFoldDB" id="A0A7S4DTV5"/>
<feature type="transmembrane region" description="Helical" evidence="2">
    <location>
        <begin position="145"/>
        <end position="166"/>
    </location>
</feature>
<keyword evidence="2" id="KW-1133">Transmembrane helix</keyword>
<accession>A0A7S4DTV5</accession>
<evidence type="ECO:0000259" key="3">
    <source>
        <dbReference type="Pfam" id="PF01764"/>
    </source>
</evidence>
<feature type="region of interest" description="Disordered" evidence="1">
    <location>
        <begin position="973"/>
        <end position="1020"/>
    </location>
</feature>
<feature type="transmembrane region" description="Helical" evidence="2">
    <location>
        <begin position="56"/>
        <end position="78"/>
    </location>
</feature>
<feature type="compositionally biased region" description="Basic and acidic residues" evidence="1">
    <location>
        <begin position="758"/>
        <end position="776"/>
    </location>
</feature>
<feature type="compositionally biased region" description="Polar residues" evidence="1">
    <location>
        <begin position="466"/>
        <end position="478"/>
    </location>
</feature>
<name>A0A7S4DTV5_9EUKA</name>
<dbReference type="Pfam" id="PF01764">
    <property type="entry name" value="Lipase_3"/>
    <property type="match status" value="1"/>
</dbReference>
<keyword evidence="2" id="KW-0472">Membrane</keyword>
<organism evidence="4">
    <name type="scientific">Lotharella globosa</name>
    <dbReference type="NCBI Taxonomy" id="91324"/>
    <lineage>
        <taxon>Eukaryota</taxon>
        <taxon>Sar</taxon>
        <taxon>Rhizaria</taxon>
        <taxon>Cercozoa</taxon>
        <taxon>Chlorarachniophyceae</taxon>
        <taxon>Lotharella</taxon>
    </lineage>
</organism>
<dbReference type="GO" id="GO:0006629">
    <property type="term" value="P:lipid metabolic process"/>
    <property type="evidence" value="ECO:0007669"/>
    <property type="project" value="InterPro"/>
</dbReference>
<dbReference type="PANTHER" id="PTHR45856">
    <property type="entry name" value="ALPHA/BETA-HYDROLASES SUPERFAMILY PROTEIN"/>
    <property type="match status" value="1"/>
</dbReference>
<gene>
    <name evidence="4" type="ORF">LGLO00237_LOCUS21476</name>
</gene>
<sequence>MINDSEEEKGPKDPVIALELFSANAVFNLIASAWFFYVAIFVIILQDANKADQNLATIIVAWSLCLMIVGVSGVALWIHLDGESLGKRPCHTCCWYIFCRDYRKIEEAASGWVILFSMFLVPSFVGLSIIIAIDVRTGRQFGEGRIFSEAVLFSANSMFLFLMGGFNTQKRLTFWGFYFPRFIVLLLTFFSRMAVVVRANINADSVSRELRTGYICMSVVMVVLGVFDGFRTKWSLNKERYLETRYQQLAFRYSTFVLSAVFFAAFLLELAVYLSTNEWYGDGFAQWVGEEWNVSLLLLRPLLYASAWMYLVIAFLPPKKHNKILQFALIDMKPYEVPWGDVAVATAASFDCYYDKKDDDAGISESASGPMRWRRKCYRTLEWIRNDTTDAHCIISEINSNAGLFPGDGWTLRPGDLIVAFRGTGSLSNAWTDLTCCKDSLPSNFLKPRYTLATDVVINDDNKHTVTTNSQRSCNINNHDQEDHKGRPSRSARVAAGDQKECKSPPCEFNHCNTKKKNYEDRAAGGEGEAMIGNKDTPKTRVHMALETMEKGESKESKNVSIDHKGLPEEGAQDRKNTILAAQAQAGGQAGDHKRLRGSIPQDNDASRARTAASDQEQRAERPGAGSERKTVKQEQSGDRGSGVPLSMSGYADQRQLPPRLERTITHWEIEPEEKRTAAQAIASKIGGLITNAAVHRGFLHHYLSIREEILNMVDPMLAPNPALKKESRHGEQDTYIPSLLRNAGRWLAGVVDLGVQEKPDAEKDEEIKHADELKRPSSRARPPPPPPTTLAGVDPTSLRNPKILVTGHSLGGALATLAALDLKTRYNNQYDVELINIASPRVGDRRFRQLIQKHLPDALRVVHDQDVIPTQPSYVALYEHIGHEAFVDSKGHVFVDRTPIEQVFFSGGRSSIAAHSFTAYNKGIVRHMLKDSNELFCRCLGDLCKRIFDEGFQEKSDAEGLAAAFGSVPWWNSSRTSSQQKRGKSARVDSSRGQTDAGTADIKVTDYKQREPSTAAIDS</sequence>
<reference evidence="4" key="1">
    <citation type="submission" date="2021-01" db="EMBL/GenBank/DDBJ databases">
        <authorList>
            <person name="Corre E."/>
            <person name="Pelletier E."/>
            <person name="Niang G."/>
            <person name="Scheremetjew M."/>
            <person name="Finn R."/>
            <person name="Kale V."/>
            <person name="Holt S."/>
            <person name="Cochrane G."/>
            <person name="Meng A."/>
            <person name="Brown T."/>
            <person name="Cohen L."/>
        </authorList>
    </citation>
    <scope>NUCLEOTIDE SEQUENCE</scope>
    <source>
        <strain evidence="4">CCCM811</strain>
    </source>
</reference>
<feature type="transmembrane region" description="Helical" evidence="2">
    <location>
        <begin position="21"/>
        <end position="44"/>
    </location>
</feature>
<dbReference type="InterPro" id="IPR029058">
    <property type="entry name" value="AB_hydrolase_fold"/>
</dbReference>
<dbReference type="SUPFAM" id="SSF53474">
    <property type="entry name" value="alpha/beta-Hydrolases"/>
    <property type="match status" value="1"/>
</dbReference>
<feature type="compositionally biased region" description="Basic and acidic residues" evidence="1">
    <location>
        <begin position="616"/>
        <end position="638"/>
    </location>
</feature>
<dbReference type="Gene3D" id="3.40.50.1820">
    <property type="entry name" value="alpha/beta hydrolase"/>
    <property type="match status" value="1"/>
</dbReference>
<feature type="transmembrane region" description="Helical" evidence="2">
    <location>
        <begin position="211"/>
        <end position="230"/>
    </location>
</feature>
<protein>
    <recommendedName>
        <fullName evidence="3">Fungal lipase-type domain-containing protein</fullName>
    </recommendedName>
</protein>
<evidence type="ECO:0000313" key="4">
    <source>
        <dbReference type="EMBL" id="CAE0669844.1"/>
    </source>
</evidence>
<feature type="transmembrane region" description="Helical" evidence="2">
    <location>
        <begin position="294"/>
        <end position="316"/>
    </location>
</feature>
<dbReference type="PANTHER" id="PTHR45856:SF24">
    <property type="entry name" value="FUNGAL LIPASE-LIKE DOMAIN-CONTAINING PROTEIN"/>
    <property type="match status" value="1"/>
</dbReference>
<evidence type="ECO:0000256" key="1">
    <source>
        <dbReference type="SAM" id="MobiDB-lite"/>
    </source>
</evidence>
<feature type="transmembrane region" description="Helical" evidence="2">
    <location>
        <begin position="251"/>
        <end position="274"/>
    </location>
</feature>
<feature type="transmembrane region" description="Helical" evidence="2">
    <location>
        <begin position="178"/>
        <end position="199"/>
    </location>
</feature>
<feature type="transmembrane region" description="Helical" evidence="2">
    <location>
        <begin position="112"/>
        <end position="133"/>
    </location>
</feature>
<dbReference type="InterPro" id="IPR002921">
    <property type="entry name" value="Fungal_lipase-type"/>
</dbReference>
<keyword evidence="2" id="KW-0812">Transmembrane</keyword>
<feature type="region of interest" description="Disordered" evidence="1">
    <location>
        <begin position="549"/>
        <end position="570"/>
    </location>
</feature>
<feature type="region of interest" description="Disordered" evidence="1">
    <location>
        <begin position="466"/>
        <end position="503"/>
    </location>
</feature>
<dbReference type="EMBL" id="HBIV01030103">
    <property type="protein sequence ID" value="CAE0669844.1"/>
    <property type="molecule type" value="Transcribed_RNA"/>
</dbReference>
<feature type="domain" description="Fungal lipase-type" evidence="3">
    <location>
        <begin position="801"/>
        <end position="874"/>
    </location>
</feature>